<name>A0A6L2K7Z4_TANCI</name>
<dbReference type="AlphaFoldDB" id="A0A6L2K7Z4"/>
<accession>A0A6L2K7Z4</accession>
<protein>
    <submittedName>
        <fullName evidence="2">Ribonuclease H-like domain-containing protein</fullName>
    </submittedName>
</protein>
<feature type="region of interest" description="Disordered" evidence="1">
    <location>
        <begin position="409"/>
        <end position="429"/>
    </location>
</feature>
<evidence type="ECO:0000256" key="1">
    <source>
        <dbReference type="SAM" id="MobiDB-lite"/>
    </source>
</evidence>
<gene>
    <name evidence="2" type="ORF">Tci_017509</name>
</gene>
<proteinExistence type="predicted"/>
<dbReference type="Pfam" id="PF14223">
    <property type="entry name" value="Retrotran_gag_2"/>
    <property type="match status" value="1"/>
</dbReference>
<feature type="compositionally biased region" description="Basic and acidic residues" evidence="1">
    <location>
        <begin position="413"/>
        <end position="429"/>
    </location>
</feature>
<reference evidence="2" key="1">
    <citation type="journal article" date="2019" name="Sci. Rep.">
        <title>Draft genome of Tanacetum cinerariifolium, the natural source of mosquito coil.</title>
        <authorList>
            <person name="Yamashiro T."/>
            <person name="Shiraishi A."/>
            <person name="Satake H."/>
            <person name="Nakayama K."/>
        </authorList>
    </citation>
    <scope>NUCLEOTIDE SEQUENCE</scope>
</reference>
<organism evidence="2">
    <name type="scientific">Tanacetum cinerariifolium</name>
    <name type="common">Dalmatian daisy</name>
    <name type="synonym">Chrysanthemum cinerariifolium</name>
    <dbReference type="NCBI Taxonomy" id="118510"/>
    <lineage>
        <taxon>Eukaryota</taxon>
        <taxon>Viridiplantae</taxon>
        <taxon>Streptophyta</taxon>
        <taxon>Embryophyta</taxon>
        <taxon>Tracheophyta</taxon>
        <taxon>Spermatophyta</taxon>
        <taxon>Magnoliopsida</taxon>
        <taxon>eudicotyledons</taxon>
        <taxon>Gunneridae</taxon>
        <taxon>Pentapetalae</taxon>
        <taxon>asterids</taxon>
        <taxon>campanulids</taxon>
        <taxon>Asterales</taxon>
        <taxon>Asteraceae</taxon>
        <taxon>Asteroideae</taxon>
        <taxon>Anthemideae</taxon>
        <taxon>Anthemidinae</taxon>
        <taxon>Tanacetum</taxon>
    </lineage>
</organism>
<sequence>MFPEESDEVIKYVGRLPNMTQGSVMASKPKKMQDKIEFATELMDQKIRTFAERQAKNKRKLDDNLRSNQNYQQPFKRKMWQGPTLLGLGRRESTEDLNLCALNSTTIMMGNVLLRSFVSTAFSSLIDIIPTTLDYSYDVELAGGDCYPPTTVKEKEQRRAELKARSTLLMALPNEHQLKFNLYKDAKSLMLAIKNRFGGNAATKKTQKNILKQQYENFAASNTEVIEQTYERLQKLIRKLEIHGSADSSTTVENLSDAMFYSFFASQPSIPQLDNEDLQQIHPDDLEEMKGGVSLMLSIALFSSSSICSLDFRRNLIFVLNLASKIGRVFANDSSYGSLITTLLLHLVEAAATLTGSTKIFTSSNSQILDKCKIGFGYNAVSPSYTGNYMPPRPDLVYPGLDDFVDESVSESVVEKPTVDSNEPKTIRK</sequence>
<dbReference type="EMBL" id="BKCJ010001997">
    <property type="protein sequence ID" value="GEU45531.1"/>
    <property type="molecule type" value="Genomic_DNA"/>
</dbReference>
<comment type="caution">
    <text evidence="2">The sequence shown here is derived from an EMBL/GenBank/DDBJ whole genome shotgun (WGS) entry which is preliminary data.</text>
</comment>
<evidence type="ECO:0000313" key="2">
    <source>
        <dbReference type="EMBL" id="GEU45531.1"/>
    </source>
</evidence>